<gene>
    <name evidence="2" type="ORF">E0H50_36010</name>
</gene>
<sequence length="182" mass="18819">MNTEPSLVRPVATVHGIVGLATCLSLIVFYAGADSLGAVNDVGNAVFGVLSFCLAWLTRPPWLLLWVAGVGTMLTIVGTVLVMSETTGFYLAGLWSGFGFALIGGWLVGAGSIGRLRRAGLIAGAVMVLGLIGAPGIAMGIDVMETAPAWTFVAGFGWAGTYLLFPAWSLRLAGQDVTERGS</sequence>
<name>A0A4R0I3V1_9ACTN</name>
<keyword evidence="3" id="KW-1185">Reference proteome</keyword>
<evidence type="ECO:0000256" key="1">
    <source>
        <dbReference type="SAM" id="Phobius"/>
    </source>
</evidence>
<keyword evidence="1" id="KW-0812">Transmembrane</keyword>
<dbReference type="OrthoDB" id="3829962at2"/>
<evidence type="ECO:0000313" key="3">
    <source>
        <dbReference type="Proteomes" id="UP000292695"/>
    </source>
</evidence>
<feature type="transmembrane region" description="Helical" evidence="1">
    <location>
        <begin position="121"/>
        <end position="141"/>
    </location>
</feature>
<keyword evidence="1" id="KW-0472">Membrane</keyword>
<feature type="transmembrane region" description="Helical" evidence="1">
    <location>
        <begin position="12"/>
        <end position="32"/>
    </location>
</feature>
<dbReference type="EMBL" id="SJKA01000020">
    <property type="protein sequence ID" value="TCC21248.1"/>
    <property type="molecule type" value="Genomic_DNA"/>
</dbReference>
<keyword evidence="1" id="KW-1133">Transmembrane helix</keyword>
<dbReference type="RefSeq" id="WP_131295494.1">
    <property type="nucleotide sequence ID" value="NZ_SJKA01000020.1"/>
</dbReference>
<accession>A0A4R0I3V1</accession>
<feature type="transmembrane region" description="Helical" evidence="1">
    <location>
        <begin position="89"/>
        <end position="109"/>
    </location>
</feature>
<reference evidence="2 3" key="1">
    <citation type="submission" date="2019-02" db="EMBL/GenBank/DDBJ databases">
        <title>Kribbella capetownensis sp. nov. and Kribbella speibonae sp. nov., isolated from soil.</title>
        <authorList>
            <person name="Curtis S.M."/>
            <person name="Norton I."/>
            <person name="Everest G.J."/>
            <person name="Meyers P.R."/>
        </authorList>
    </citation>
    <scope>NUCLEOTIDE SEQUENCE [LARGE SCALE GENOMIC DNA]</scope>
    <source>
        <strain evidence="2 3">DSM 27082</strain>
    </source>
</reference>
<proteinExistence type="predicted"/>
<organism evidence="2 3">
    <name type="scientific">Kribbella sindirgiensis</name>
    <dbReference type="NCBI Taxonomy" id="1124744"/>
    <lineage>
        <taxon>Bacteria</taxon>
        <taxon>Bacillati</taxon>
        <taxon>Actinomycetota</taxon>
        <taxon>Actinomycetes</taxon>
        <taxon>Propionibacteriales</taxon>
        <taxon>Kribbellaceae</taxon>
        <taxon>Kribbella</taxon>
    </lineage>
</organism>
<feature type="transmembrane region" description="Helical" evidence="1">
    <location>
        <begin position="64"/>
        <end position="83"/>
    </location>
</feature>
<protein>
    <submittedName>
        <fullName evidence="2">Uncharacterized protein</fullName>
    </submittedName>
</protein>
<feature type="transmembrane region" description="Helical" evidence="1">
    <location>
        <begin position="38"/>
        <end position="57"/>
    </location>
</feature>
<comment type="caution">
    <text evidence="2">The sequence shown here is derived from an EMBL/GenBank/DDBJ whole genome shotgun (WGS) entry which is preliminary data.</text>
</comment>
<feature type="transmembrane region" description="Helical" evidence="1">
    <location>
        <begin position="147"/>
        <end position="165"/>
    </location>
</feature>
<dbReference type="Proteomes" id="UP000292695">
    <property type="component" value="Unassembled WGS sequence"/>
</dbReference>
<dbReference type="AlphaFoldDB" id="A0A4R0I3V1"/>
<evidence type="ECO:0000313" key="2">
    <source>
        <dbReference type="EMBL" id="TCC21248.1"/>
    </source>
</evidence>